<dbReference type="EMBL" id="ML742195">
    <property type="protein sequence ID" value="KAE8147700.1"/>
    <property type="molecule type" value="Genomic_DNA"/>
</dbReference>
<sequence>MSSPYAASWMAKDLVSLGDYSVHTPSAKSSKASVGDFSEWSEPEIFQDSVAKRRRHGVYFHRPPVWVSSSSPTDSWSTAWAGCKVCHQPEGECICLDFTSCEVLAKRSVSFSSSMNGEQLRHDITAATADALAAVTVGESELDYMPLLASWRGRKSKRYALIPGDTCSWSNHPSSSEEPLDDGRSSQSSYRQVKPGLCTRLESQKDIRLGADERWAIQEGSLVISIDPSYTLLGRERQPDEFEIVAGDVYVICRLYADLWALCVKASFIPQSEPHLGDSTATNTMQLAFIPLCAVTLAANFCPFSKRCSRYVRFDTNEPRHPGNGLPVIPPPRSHSLNASKQMFRGNKINIQLPDIVYDTFGNTPLTSDLDYIPLDSTLEQVLARVRNWGRRPLRIRGLFALQRAWNGVKTTGIQKYGPGKWLLSRRLRNRSSRFWASGGTTRYHLLKERRRTSSESEQPGCSLRMP</sequence>
<accession>A0A5N6TN28</accession>
<evidence type="ECO:0000313" key="2">
    <source>
        <dbReference type="EMBL" id="KAE8147700.1"/>
    </source>
</evidence>
<dbReference type="OrthoDB" id="4526763at2759"/>
<dbReference type="Proteomes" id="UP000325780">
    <property type="component" value="Unassembled WGS sequence"/>
</dbReference>
<dbReference type="AlphaFoldDB" id="A0A5N6TN28"/>
<keyword evidence="3" id="KW-1185">Reference proteome</keyword>
<evidence type="ECO:0000313" key="3">
    <source>
        <dbReference type="Proteomes" id="UP000325780"/>
    </source>
</evidence>
<gene>
    <name evidence="2" type="ORF">BDV25DRAFT_142516</name>
</gene>
<feature type="region of interest" description="Disordered" evidence="1">
    <location>
        <begin position="169"/>
        <end position="192"/>
    </location>
</feature>
<organism evidence="2 3">
    <name type="scientific">Aspergillus avenaceus</name>
    <dbReference type="NCBI Taxonomy" id="36643"/>
    <lineage>
        <taxon>Eukaryota</taxon>
        <taxon>Fungi</taxon>
        <taxon>Dikarya</taxon>
        <taxon>Ascomycota</taxon>
        <taxon>Pezizomycotina</taxon>
        <taxon>Eurotiomycetes</taxon>
        <taxon>Eurotiomycetidae</taxon>
        <taxon>Eurotiales</taxon>
        <taxon>Aspergillaceae</taxon>
        <taxon>Aspergillus</taxon>
        <taxon>Aspergillus subgen. Circumdati</taxon>
    </lineage>
</organism>
<proteinExistence type="predicted"/>
<name>A0A5N6TN28_ASPAV</name>
<evidence type="ECO:0000256" key="1">
    <source>
        <dbReference type="SAM" id="MobiDB-lite"/>
    </source>
</evidence>
<reference evidence="2 3" key="1">
    <citation type="submission" date="2019-04" db="EMBL/GenBank/DDBJ databases">
        <title>Friends and foes A comparative genomics study of 23 Aspergillus species from section Flavi.</title>
        <authorList>
            <consortium name="DOE Joint Genome Institute"/>
            <person name="Kjaerbolling I."/>
            <person name="Vesth T."/>
            <person name="Frisvad J.C."/>
            <person name="Nybo J.L."/>
            <person name="Theobald S."/>
            <person name="Kildgaard S."/>
            <person name="Isbrandt T."/>
            <person name="Kuo A."/>
            <person name="Sato A."/>
            <person name="Lyhne E.K."/>
            <person name="Kogle M.E."/>
            <person name="Wiebenga A."/>
            <person name="Kun R.S."/>
            <person name="Lubbers R.J."/>
            <person name="Makela M.R."/>
            <person name="Barry K."/>
            <person name="Chovatia M."/>
            <person name="Clum A."/>
            <person name="Daum C."/>
            <person name="Haridas S."/>
            <person name="He G."/>
            <person name="LaButti K."/>
            <person name="Lipzen A."/>
            <person name="Mondo S."/>
            <person name="Riley R."/>
            <person name="Salamov A."/>
            <person name="Simmons B.A."/>
            <person name="Magnuson J.K."/>
            <person name="Henrissat B."/>
            <person name="Mortensen U.H."/>
            <person name="Larsen T.O."/>
            <person name="Devries R.P."/>
            <person name="Grigoriev I.V."/>
            <person name="Machida M."/>
            <person name="Baker S.E."/>
            <person name="Andersen M.R."/>
        </authorList>
    </citation>
    <scope>NUCLEOTIDE SEQUENCE [LARGE SCALE GENOMIC DNA]</scope>
    <source>
        <strain evidence="2 3">IBT 18842</strain>
    </source>
</reference>
<protein>
    <submittedName>
        <fullName evidence="2">Uncharacterized protein</fullName>
    </submittedName>
</protein>